<dbReference type="PIRSF" id="PIRSF015582">
    <property type="entry name" value="Cit_lyase_B"/>
    <property type="match status" value="1"/>
</dbReference>
<dbReference type="Gene3D" id="3.20.20.60">
    <property type="entry name" value="Phosphoenolpyruvate-binding domains"/>
    <property type="match status" value="1"/>
</dbReference>
<feature type="binding site" evidence="5">
    <location>
        <position position="157"/>
    </location>
    <ligand>
        <name>Mg(2+)</name>
        <dbReference type="ChEBI" id="CHEBI:18420"/>
    </ligand>
</feature>
<dbReference type="Proteomes" id="UP000559809">
    <property type="component" value="Unassembled WGS sequence"/>
</dbReference>
<dbReference type="GO" id="GO:0000287">
    <property type="term" value="F:magnesium ion binding"/>
    <property type="evidence" value="ECO:0007669"/>
    <property type="project" value="TreeGrafter"/>
</dbReference>
<sequence>MRSKLFVPGSRPELFAKAFHGPADAISLDLEDSVSADRKAEARAEVRAWLDRLAADPMLKNGKTVIVRVNPPDTPCFDDDMRAVCHPAVDTINLPKPAGPDSVRQAAALIGALEPGRGGGKPLGLLLNIETPAALRRAAELAGADPRVEGLQLGLADLFEGLGICRTERSAIEQAMYAVRMAAGEAGVYAYDAAYADIRDAEGYRAEALLARRLGFLGKSCIHPSQVATANAVFQPSADEIAFAQRILAAAETAKAQGLGAYRVDGRMVDPPFELRARNVVAAASRYGLI</sequence>
<dbReference type="AlphaFoldDB" id="A0A853G0Z7"/>
<dbReference type="PANTHER" id="PTHR32308:SF0">
    <property type="entry name" value="HPCH_HPAI ALDOLASE_CITRATE LYASE DOMAIN-CONTAINING PROTEIN"/>
    <property type="match status" value="1"/>
</dbReference>
<dbReference type="InterPro" id="IPR040442">
    <property type="entry name" value="Pyrv_kinase-like_dom_sf"/>
</dbReference>
<dbReference type="InterPro" id="IPR011206">
    <property type="entry name" value="Citrate_lyase_beta/mcl1/mcl2"/>
</dbReference>
<evidence type="ECO:0000256" key="4">
    <source>
        <dbReference type="PIRSR" id="PIRSR015582-1"/>
    </source>
</evidence>
<protein>
    <submittedName>
        <fullName evidence="7">CoA ester lyase</fullName>
    </submittedName>
</protein>
<organism evidence="7 8">
    <name type="scientific">Parapusillimonas granuli</name>
    <dbReference type="NCBI Taxonomy" id="380911"/>
    <lineage>
        <taxon>Bacteria</taxon>
        <taxon>Pseudomonadati</taxon>
        <taxon>Pseudomonadota</taxon>
        <taxon>Betaproteobacteria</taxon>
        <taxon>Burkholderiales</taxon>
        <taxon>Alcaligenaceae</taxon>
        <taxon>Parapusillimonas</taxon>
    </lineage>
</organism>
<keyword evidence="2 5" id="KW-0479">Metal-binding</keyword>
<proteinExistence type="predicted"/>
<gene>
    <name evidence="7" type="ORF">H0A72_16620</name>
</gene>
<evidence type="ECO:0000256" key="2">
    <source>
        <dbReference type="ARBA" id="ARBA00022723"/>
    </source>
</evidence>
<keyword evidence="7" id="KW-0456">Lyase</keyword>
<dbReference type="InterPro" id="IPR005000">
    <property type="entry name" value="Aldolase/citrate-lyase_domain"/>
</dbReference>
<evidence type="ECO:0000313" key="7">
    <source>
        <dbReference type="EMBL" id="NYT50938.1"/>
    </source>
</evidence>
<dbReference type="EMBL" id="JACCEM010000009">
    <property type="protein sequence ID" value="NYT50938.1"/>
    <property type="molecule type" value="Genomic_DNA"/>
</dbReference>
<keyword evidence="8" id="KW-1185">Reference proteome</keyword>
<dbReference type="RefSeq" id="WP_180157367.1">
    <property type="nucleotide sequence ID" value="NZ_JACCEM010000009.1"/>
</dbReference>
<comment type="caution">
    <text evidence="7">The sequence shown here is derived from an EMBL/GenBank/DDBJ whole genome shotgun (WGS) entry which is preliminary data.</text>
</comment>
<feature type="domain" description="HpcH/HpaI aldolase/citrate lyase" evidence="6">
    <location>
        <begin position="2"/>
        <end position="224"/>
    </location>
</feature>
<dbReference type="SUPFAM" id="SSF51621">
    <property type="entry name" value="Phosphoenolpyruvate/pyruvate domain"/>
    <property type="match status" value="1"/>
</dbReference>
<dbReference type="GO" id="GO:0016829">
    <property type="term" value="F:lyase activity"/>
    <property type="evidence" value="ECO:0007669"/>
    <property type="project" value="UniProtKB-KW"/>
</dbReference>
<evidence type="ECO:0000256" key="1">
    <source>
        <dbReference type="ARBA" id="ARBA00001946"/>
    </source>
</evidence>
<feature type="binding site" evidence="4">
    <location>
        <position position="130"/>
    </location>
    <ligand>
        <name>substrate</name>
    </ligand>
</feature>
<reference evidence="7 8" key="1">
    <citation type="submission" date="2020-07" db="EMBL/GenBank/DDBJ databases">
        <title>Taxonomic revisions and descriptions of new bacterial species based on genomic comparisons in the high-G+C-content subgroup of the family Alcaligenaceae.</title>
        <authorList>
            <person name="Szabo A."/>
            <person name="Felfoldi T."/>
        </authorList>
    </citation>
    <scope>NUCLEOTIDE SEQUENCE [LARGE SCALE GENOMIC DNA]</scope>
    <source>
        <strain evidence="7 8">LMG 24012</strain>
    </source>
</reference>
<dbReference type="PANTHER" id="PTHR32308">
    <property type="entry name" value="LYASE BETA SUBUNIT, PUTATIVE (AFU_ORTHOLOGUE AFUA_4G13030)-RELATED"/>
    <property type="match status" value="1"/>
</dbReference>
<comment type="cofactor">
    <cofactor evidence="1">
        <name>Mg(2+)</name>
        <dbReference type="ChEBI" id="CHEBI:18420"/>
    </cofactor>
</comment>
<feature type="binding site" evidence="4">
    <location>
        <position position="68"/>
    </location>
    <ligand>
        <name>substrate</name>
    </ligand>
</feature>
<dbReference type="GO" id="GO:0006107">
    <property type="term" value="P:oxaloacetate metabolic process"/>
    <property type="evidence" value="ECO:0007669"/>
    <property type="project" value="TreeGrafter"/>
</dbReference>
<evidence type="ECO:0000313" key="8">
    <source>
        <dbReference type="Proteomes" id="UP000559809"/>
    </source>
</evidence>
<keyword evidence="3 5" id="KW-0460">Magnesium</keyword>
<dbReference type="InterPro" id="IPR015813">
    <property type="entry name" value="Pyrv/PenolPyrv_kinase-like_dom"/>
</dbReference>
<evidence type="ECO:0000256" key="5">
    <source>
        <dbReference type="PIRSR" id="PIRSR015582-2"/>
    </source>
</evidence>
<feature type="binding site" evidence="5">
    <location>
        <position position="130"/>
    </location>
    <ligand>
        <name>Mg(2+)</name>
        <dbReference type="ChEBI" id="CHEBI:18420"/>
    </ligand>
</feature>
<evidence type="ECO:0000259" key="6">
    <source>
        <dbReference type="Pfam" id="PF03328"/>
    </source>
</evidence>
<evidence type="ECO:0000256" key="3">
    <source>
        <dbReference type="ARBA" id="ARBA00022842"/>
    </source>
</evidence>
<name>A0A853G0Z7_9BURK</name>
<accession>A0A853G0Z7</accession>
<dbReference type="Pfam" id="PF03328">
    <property type="entry name" value="HpcH_HpaI"/>
    <property type="match status" value="1"/>
</dbReference>